<evidence type="ECO:0000313" key="1">
    <source>
        <dbReference type="EMBL" id="GBP77084.1"/>
    </source>
</evidence>
<dbReference type="AlphaFoldDB" id="A0A4C1YQB7"/>
<dbReference type="Proteomes" id="UP000299102">
    <property type="component" value="Unassembled WGS sequence"/>
</dbReference>
<organism evidence="1 2">
    <name type="scientific">Eumeta variegata</name>
    <name type="common">Bagworm moth</name>
    <name type="synonym">Eumeta japonica</name>
    <dbReference type="NCBI Taxonomy" id="151549"/>
    <lineage>
        <taxon>Eukaryota</taxon>
        <taxon>Metazoa</taxon>
        <taxon>Ecdysozoa</taxon>
        <taxon>Arthropoda</taxon>
        <taxon>Hexapoda</taxon>
        <taxon>Insecta</taxon>
        <taxon>Pterygota</taxon>
        <taxon>Neoptera</taxon>
        <taxon>Endopterygota</taxon>
        <taxon>Lepidoptera</taxon>
        <taxon>Glossata</taxon>
        <taxon>Ditrysia</taxon>
        <taxon>Tineoidea</taxon>
        <taxon>Psychidae</taxon>
        <taxon>Oiketicinae</taxon>
        <taxon>Eumeta</taxon>
    </lineage>
</organism>
<keyword evidence="2" id="KW-1185">Reference proteome</keyword>
<accession>A0A4C1YQB7</accession>
<protein>
    <submittedName>
        <fullName evidence="1">Uncharacterized protein</fullName>
    </submittedName>
</protein>
<proteinExistence type="predicted"/>
<gene>
    <name evidence="1" type="ORF">EVAR_61086_1</name>
</gene>
<comment type="caution">
    <text evidence="1">The sequence shown here is derived from an EMBL/GenBank/DDBJ whole genome shotgun (WGS) entry which is preliminary data.</text>
</comment>
<evidence type="ECO:0000313" key="2">
    <source>
        <dbReference type="Proteomes" id="UP000299102"/>
    </source>
</evidence>
<reference evidence="1 2" key="1">
    <citation type="journal article" date="2019" name="Commun. Biol.">
        <title>The bagworm genome reveals a unique fibroin gene that provides high tensile strength.</title>
        <authorList>
            <person name="Kono N."/>
            <person name="Nakamura H."/>
            <person name="Ohtoshi R."/>
            <person name="Tomita M."/>
            <person name="Numata K."/>
            <person name="Arakawa K."/>
        </authorList>
    </citation>
    <scope>NUCLEOTIDE SEQUENCE [LARGE SCALE GENOMIC DNA]</scope>
</reference>
<sequence>MSPQCSGYISNNPRNPWARHFTGEPAYCCAAAKLAAVRLTQKIYKFETHKRLGYGYKSVIIKDAAQKRFPN</sequence>
<dbReference type="EMBL" id="BGZK01001317">
    <property type="protein sequence ID" value="GBP77084.1"/>
    <property type="molecule type" value="Genomic_DNA"/>
</dbReference>
<name>A0A4C1YQB7_EUMVA</name>